<feature type="domain" description="Beta-galactosidase galactose-binding" evidence="3">
    <location>
        <begin position="1"/>
        <end position="38"/>
    </location>
</feature>
<keyword evidence="5" id="KW-1185">Reference proteome</keyword>
<evidence type="ECO:0000313" key="4">
    <source>
        <dbReference type="EMBL" id="MCI00092.1"/>
    </source>
</evidence>
<dbReference type="EMBL" id="LXQA010042187">
    <property type="protein sequence ID" value="MCI00092.1"/>
    <property type="molecule type" value="Genomic_DNA"/>
</dbReference>
<dbReference type="Pfam" id="PF21467">
    <property type="entry name" value="BetaGal_gal-bd"/>
    <property type="match status" value="1"/>
</dbReference>
<keyword evidence="1" id="KW-0378">Hydrolase</keyword>
<dbReference type="GO" id="GO:0016798">
    <property type="term" value="F:hydrolase activity, acting on glycosyl bonds"/>
    <property type="evidence" value="ECO:0007669"/>
    <property type="project" value="UniProtKB-KW"/>
</dbReference>
<dbReference type="AlphaFoldDB" id="A0A392NKZ6"/>
<dbReference type="Gene3D" id="2.60.120.260">
    <property type="entry name" value="Galactose-binding domain-like"/>
    <property type="match status" value="1"/>
</dbReference>
<proteinExistence type="predicted"/>
<reference evidence="4 5" key="1">
    <citation type="journal article" date="2018" name="Front. Plant Sci.">
        <title>Red Clover (Trifolium pratense) and Zigzag Clover (T. medium) - A Picture of Genomic Similarities and Differences.</title>
        <authorList>
            <person name="Dluhosova J."/>
            <person name="Istvanek J."/>
            <person name="Nedelnik J."/>
            <person name="Repkova J."/>
        </authorList>
    </citation>
    <scope>NUCLEOTIDE SEQUENCE [LARGE SCALE GENOMIC DNA]</scope>
    <source>
        <strain evidence="5">cv. 10/8</strain>
        <tissue evidence="4">Leaf</tissue>
    </source>
</reference>
<dbReference type="InterPro" id="IPR008979">
    <property type="entry name" value="Galactose-bd-like_sf"/>
</dbReference>
<dbReference type="Proteomes" id="UP000265520">
    <property type="component" value="Unassembled WGS sequence"/>
</dbReference>
<evidence type="ECO:0000313" key="5">
    <source>
        <dbReference type="Proteomes" id="UP000265520"/>
    </source>
</evidence>
<accession>A0A392NKZ6</accession>
<organism evidence="4 5">
    <name type="scientific">Trifolium medium</name>
    <dbReference type="NCBI Taxonomy" id="97028"/>
    <lineage>
        <taxon>Eukaryota</taxon>
        <taxon>Viridiplantae</taxon>
        <taxon>Streptophyta</taxon>
        <taxon>Embryophyta</taxon>
        <taxon>Tracheophyta</taxon>
        <taxon>Spermatophyta</taxon>
        <taxon>Magnoliopsida</taxon>
        <taxon>eudicotyledons</taxon>
        <taxon>Gunneridae</taxon>
        <taxon>Pentapetalae</taxon>
        <taxon>rosids</taxon>
        <taxon>fabids</taxon>
        <taxon>Fabales</taxon>
        <taxon>Fabaceae</taxon>
        <taxon>Papilionoideae</taxon>
        <taxon>50 kb inversion clade</taxon>
        <taxon>NPAAA clade</taxon>
        <taxon>Hologalegina</taxon>
        <taxon>IRL clade</taxon>
        <taxon>Trifolieae</taxon>
        <taxon>Trifolium</taxon>
    </lineage>
</organism>
<sequence length="39" mass="4306">MTWYKTTFNTPEGTYSVVLDLQGLGKGQAWVNGKSIGRT</sequence>
<protein>
    <submittedName>
        <fullName evidence="4">Beta-galactosidase 15-like</fullName>
    </submittedName>
</protein>
<name>A0A392NKZ6_9FABA</name>
<comment type="caution">
    <text evidence="4">The sequence shown here is derived from an EMBL/GenBank/DDBJ whole genome shotgun (WGS) entry which is preliminary data.</text>
</comment>
<dbReference type="SUPFAM" id="SSF49785">
    <property type="entry name" value="Galactose-binding domain-like"/>
    <property type="match status" value="1"/>
</dbReference>
<evidence type="ECO:0000259" key="3">
    <source>
        <dbReference type="Pfam" id="PF21467"/>
    </source>
</evidence>
<dbReference type="InterPro" id="IPR048913">
    <property type="entry name" value="BetaGal_gal-bd"/>
</dbReference>
<evidence type="ECO:0000256" key="2">
    <source>
        <dbReference type="ARBA" id="ARBA00023295"/>
    </source>
</evidence>
<evidence type="ECO:0000256" key="1">
    <source>
        <dbReference type="ARBA" id="ARBA00022801"/>
    </source>
</evidence>
<keyword evidence="2" id="KW-0326">Glycosidase</keyword>